<keyword evidence="4" id="KW-1185">Reference proteome</keyword>
<dbReference type="SUPFAM" id="SSF54637">
    <property type="entry name" value="Thioesterase/thiol ester dehydrase-isomerase"/>
    <property type="match status" value="1"/>
</dbReference>
<accession>A0ABV5WHN0</accession>
<evidence type="ECO:0000313" key="4">
    <source>
        <dbReference type="Proteomes" id="UP001589609"/>
    </source>
</evidence>
<dbReference type="Pfam" id="PF13279">
    <property type="entry name" value="4HBT_2"/>
    <property type="match status" value="1"/>
</dbReference>
<gene>
    <name evidence="3" type="ORF">ACFFMS_17280</name>
</gene>
<reference evidence="3 4" key="1">
    <citation type="submission" date="2024-09" db="EMBL/GenBank/DDBJ databases">
        <authorList>
            <person name="Sun Q."/>
            <person name="Mori K."/>
        </authorList>
    </citation>
    <scope>NUCLEOTIDE SEQUENCE [LARGE SCALE GENOMIC DNA]</scope>
    <source>
        <strain evidence="3 4">JCM 11201</strain>
    </source>
</reference>
<evidence type="ECO:0000256" key="1">
    <source>
        <dbReference type="ARBA" id="ARBA00005953"/>
    </source>
</evidence>
<keyword evidence="2 3" id="KW-0378">Hydrolase</keyword>
<dbReference type="CDD" id="cd00586">
    <property type="entry name" value="4HBT"/>
    <property type="match status" value="1"/>
</dbReference>
<proteinExistence type="inferred from homology"/>
<dbReference type="PANTHER" id="PTHR31793">
    <property type="entry name" value="4-HYDROXYBENZOYL-COA THIOESTERASE FAMILY MEMBER"/>
    <property type="match status" value="1"/>
</dbReference>
<dbReference type="Gene3D" id="3.10.129.10">
    <property type="entry name" value="Hotdog Thioesterase"/>
    <property type="match status" value="1"/>
</dbReference>
<organism evidence="3 4">
    <name type="scientific">Ectobacillus funiculus</name>
    <dbReference type="NCBI Taxonomy" id="137993"/>
    <lineage>
        <taxon>Bacteria</taxon>
        <taxon>Bacillati</taxon>
        <taxon>Bacillota</taxon>
        <taxon>Bacilli</taxon>
        <taxon>Bacillales</taxon>
        <taxon>Bacillaceae</taxon>
        <taxon>Ectobacillus</taxon>
    </lineage>
</organism>
<evidence type="ECO:0000256" key="2">
    <source>
        <dbReference type="ARBA" id="ARBA00022801"/>
    </source>
</evidence>
<dbReference type="EC" id="3.1.2.-" evidence="3"/>
<protein>
    <submittedName>
        <fullName evidence="3">Acyl-CoA thioesterase</fullName>
        <ecNumber evidence="3">3.1.2.-</ecNumber>
    </submittedName>
</protein>
<dbReference type="InterPro" id="IPR029069">
    <property type="entry name" value="HotDog_dom_sf"/>
</dbReference>
<evidence type="ECO:0000313" key="3">
    <source>
        <dbReference type="EMBL" id="MFB9760122.1"/>
    </source>
</evidence>
<dbReference type="InterPro" id="IPR006684">
    <property type="entry name" value="YbgC/YbaW"/>
</dbReference>
<sequence length="149" mass="17511">MKHISYVENALEWEKEFSFFIPVKVRFSETDMFGHLNNKAPFTYFEEARIEFFKELGFMQKWMDKKTEAMIVVANQQCDYLKQVYFDEQLRVYVKIQSVGTSSADLHYMVKNEAGEICLAARGTIVQVSRTTGKGLPWSDEWKAKLLER</sequence>
<dbReference type="Proteomes" id="UP001589609">
    <property type="component" value="Unassembled WGS sequence"/>
</dbReference>
<comment type="caution">
    <text evidence="3">The sequence shown here is derived from an EMBL/GenBank/DDBJ whole genome shotgun (WGS) entry which is preliminary data.</text>
</comment>
<dbReference type="PANTHER" id="PTHR31793:SF24">
    <property type="entry name" value="LONG-CHAIN ACYL-COA THIOESTERASE FADM"/>
    <property type="match status" value="1"/>
</dbReference>
<dbReference type="GO" id="GO:0016787">
    <property type="term" value="F:hydrolase activity"/>
    <property type="evidence" value="ECO:0007669"/>
    <property type="project" value="UniProtKB-KW"/>
</dbReference>
<dbReference type="EMBL" id="JBHMAF010000108">
    <property type="protein sequence ID" value="MFB9760122.1"/>
    <property type="molecule type" value="Genomic_DNA"/>
</dbReference>
<dbReference type="PIRSF" id="PIRSF003230">
    <property type="entry name" value="YbgC"/>
    <property type="match status" value="1"/>
</dbReference>
<dbReference type="RefSeq" id="WP_379950453.1">
    <property type="nucleotide sequence ID" value="NZ_JBHMAF010000108.1"/>
</dbReference>
<name>A0ABV5WHN0_9BACI</name>
<dbReference type="InterPro" id="IPR050563">
    <property type="entry name" value="4-hydroxybenzoyl-CoA_TE"/>
</dbReference>
<comment type="similarity">
    <text evidence="1">Belongs to the 4-hydroxybenzoyl-CoA thioesterase family.</text>
</comment>